<dbReference type="EMBL" id="CP111017">
    <property type="protein sequence ID" value="WAR07879.1"/>
    <property type="molecule type" value="Genomic_DNA"/>
</dbReference>
<dbReference type="PROSITE" id="PS51154">
    <property type="entry name" value="MACRO"/>
    <property type="match status" value="1"/>
</dbReference>
<name>A0ABY7EHL3_MYAAR</name>
<dbReference type="Pfam" id="PF01661">
    <property type="entry name" value="Macro"/>
    <property type="match status" value="1"/>
</dbReference>
<dbReference type="InterPro" id="IPR036865">
    <property type="entry name" value="CRAL-TRIO_dom_sf"/>
</dbReference>
<reference evidence="3" key="1">
    <citation type="submission" date="2022-11" db="EMBL/GenBank/DDBJ databases">
        <title>Centuries of genome instability and evolution in soft-shell clam transmissible cancer (bioRxiv).</title>
        <authorList>
            <person name="Hart S.F.M."/>
            <person name="Yonemitsu M.A."/>
            <person name="Giersch R.M."/>
            <person name="Beal B.F."/>
            <person name="Arriagada G."/>
            <person name="Davis B.W."/>
            <person name="Ostrander E.A."/>
            <person name="Goff S.P."/>
            <person name="Metzger M.J."/>
        </authorList>
    </citation>
    <scope>NUCLEOTIDE SEQUENCE</scope>
    <source>
        <strain evidence="3">MELC-2E11</strain>
        <tissue evidence="3">Siphon/mantle</tissue>
    </source>
</reference>
<dbReference type="CDD" id="cd00170">
    <property type="entry name" value="SEC14"/>
    <property type="match status" value="1"/>
</dbReference>
<feature type="region of interest" description="Disordered" evidence="1">
    <location>
        <begin position="188"/>
        <end position="207"/>
    </location>
</feature>
<dbReference type="SMART" id="SM00506">
    <property type="entry name" value="A1pp"/>
    <property type="match status" value="1"/>
</dbReference>
<dbReference type="PANTHER" id="PTHR11106:SF72">
    <property type="entry name" value="GANGLIOSIDE-INDUCED DIFFERENTIATION-ASSOCIATED PROTEIN 2"/>
    <property type="match status" value="1"/>
</dbReference>
<evidence type="ECO:0000313" key="3">
    <source>
        <dbReference type="EMBL" id="WAR07879.1"/>
    </source>
</evidence>
<feature type="domain" description="Macro" evidence="2">
    <location>
        <begin position="8"/>
        <end position="187"/>
    </location>
</feature>
<evidence type="ECO:0000256" key="1">
    <source>
        <dbReference type="SAM" id="MobiDB-lite"/>
    </source>
</evidence>
<organism evidence="3 4">
    <name type="scientific">Mya arenaria</name>
    <name type="common">Soft-shell clam</name>
    <dbReference type="NCBI Taxonomy" id="6604"/>
    <lineage>
        <taxon>Eukaryota</taxon>
        <taxon>Metazoa</taxon>
        <taxon>Spiralia</taxon>
        <taxon>Lophotrochozoa</taxon>
        <taxon>Mollusca</taxon>
        <taxon>Bivalvia</taxon>
        <taxon>Autobranchia</taxon>
        <taxon>Heteroconchia</taxon>
        <taxon>Euheterodonta</taxon>
        <taxon>Imparidentia</taxon>
        <taxon>Neoheterodontei</taxon>
        <taxon>Myida</taxon>
        <taxon>Myoidea</taxon>
        <taxon>Myidae</taxon>
        <taxon>Mya</taxon>
    </lineage>
</organism>
<dbReference type="SUPFAM" id="SSF52949">
    <property type="entry name" value="Macro domain-like"/>
    <property type="match status" value="1"/>
</dbReference>
<dbReference type="SUPFAM" id="SSF52087">
    <property type="entry name" value="CRAL/TRIO domain"/>
    <property type="match status" value="1"/>
</dbReference>
<dbReference type="InterPro" id="IPR002589">
    <property type="entry name" value="Macro_dom"/>
</dbReference>
<dbReference type="InterPro" id="IPR043472">
    <property type="entry name" value="Macro_dom-like"/>
</dbReference>
<keyword evidence="4" id="KW-1185">Reference proteome</keyword>
<gene>
    <name evidence="3" type="ORF">MAR_017837</name>
</gene>
<protein>
    <submittedName>
        <fullName evidence="3">GDAP2-like protein</fullName>
    </submittedName>
</protein>
<accession>A0ABY7EHL3</accession>
<dbReference type="InterPro" id="IPR001251">
    <property type="entry name" value="CRAL-TRIO_dom"/>
</dbReference>
<evidence type="ECO:0000259" key="2">
    <source>
        <dbReference type="PROSITE" id="PS51154"/>
    </source>
</evidence>
<evidence type="ECO:0000313" key="4">
    <source>
        <dbReference type="Proteomes" id="UP001164746"/>
    </source>
</evidence>
<dbReference type="PANTHER" id="PTHR11106">
    <property type="entry name" value="GANGLIOSIDE INDUCED DIFFERENTIATION ASSOCIATED PROTEIN 2-RELATED"/>
    <property type="match status" value="1"/>
</dbReference>
<dbReference type="Proteomes" id="UP001164746">
    <property type="component" value="Chromosome 6"/>
</dbReference>
<dbReference type="Pfam" id="PF13716">
    <property type="entry name" value="CRAL_TRIO_2"/>
    <property type="match status" value="1"/>
</dbReference>
<dbReference type="Gene3D" id="3.40.525.10">
    <property type="entry name" value="CRAL-TRIO lipid binding domain"/>
    <property type="match status" value="1"/>
</dbReference>
<sequence length="329" mass="37434">MEEDGSQDPLGARDHVVYVDNMTRSGDITELSVHAIVHSTNERMTERSSVTETLYTKAGPKLEAEIKNNIKVCKTGDAKISEGFDLLSRYVIHTVGPRENSIRTLGLCCNVYEEVLPLYFPRNPQEEQESLAHLPEDIGDDMGEPVIPERQIRIMDKPIYPKSDDRDFDDKTVDLNAEFGKSINGTVGQHPFASMQADPDTQKRLNPRSDVDMKKVEARKRYERLLKRARTEDLTDIASLRCLYRTGQDRFGRPVIVFVGRNFPASTVDLEKALLYAIRLLDPIVEQDYVVVYFHTHTSGQNLPPMNFLKNENGPRYCVPFEEGTVEEL</sequence>
<proteinExistence type="predicted"/>
<dbReference type="Gene3D" id="3.40.220.10">
    <property type="entry name" value="Leucine Aminopeptidase, subunit E, domain 1"/>
    <property type="match status" value="1"/>
</dbReference>